<evidence type="ECO:0000313" key="2">
    <source>
        <dbReference type="Proteomes" id="UP000465241"/>
    </source>
</evidence>
<dbReference type="Pfam" id="PF09956">
    <property type="entry name" value="Phage_cement_2"/>
    <property type="match status" value="1"/>
</dbReference>
<sequence>MASTPLTNPSVYDPGKDITAEASSAVTARRFLAISGNRASGGNIAVAHATAAGRVCGVAGNDAASGALVRLVRGNSRVVKVTTGGAIAAFAEVEVGSAGRAVTLASGVAVGYAITAAGNNTDAEISLY</sequence>
<dbReference type="EMBL" id="BLKT01000003">
    <property type="protein sequence ID" value="GFG56411.1"/>
    <property type="molecule type" value="Genomic_DNA"/>
</dbReference>
<comment type="caution">
    <text evidence="1">The sequence shown here is derived from an EMBL/GenBank/DDBJ whole genome shotgun (WGS) entry which is preliminary data.</text>
</comment>
<proteinExistence type="predicted"/>
<dbReference type="InterPro" id="IPR011231">
    <property type="entry name" value="Phage_VT1-Sakai_H0018"/>
</dbReference>
<gene>
    <name evidence="1" type="ORF">MMUR_05470</name>
</gene>
<name>A0A7I9WF77_9MYCO</name>
<dbReference type="Proteomes" id="UP000465241">
    <property type="component" value="Unassembled WGS sequence"/>
</dbReference>
<evidence type="ECO:0008006" key="3">
    <source>
        <dbReference type="Google" id="ProtNLM"/>
    </source>
</evidence>
<reference evidence="1 2" key="1">
    <citation type="journal article" date="2019" name="Emerg. Microbes Infect.">
        <title>Comprehensive subspecies identification of 175 nontuberculous mycobacteria species based on 7547 genomic profiles.</title>
        <authorList>
            <person name="Matsumoto Y."/>
            <person name="Kinjo T."/>
            <person name="Motooka D."/>
            <person name="Nabeya D."/>
            <person name="Jung N."/>
            <person name="Uechi K."/>
            <person name="Horii T."/>
            <person name="Iida T."/>
            <person name="Fujita J."/>
            <person name="Nakamura S."/>
        </authorList>
    </citation>
    <scope>NUCLEOTIDE SEQUENCE [LARGE SCALE GENOMIC DNA]</scope>
    <source>
        <strain evidence="1 2">JCM 13392</strain>
    </source>
</reference>
<accession>A0A7I9WF77</accession>
<evidence type="ECO:0000313" key="1">
    <source>
        <dbReference type="EMBL" id="GFG56411.1"/>
    </source>
</evidence>
<keyword evidence="2" id="KW-1185">Reference proteome</keyword>
<organism evidence="1 2">
    <name type="scientific">Mycolicibacterium murale</name>
    <dbReference type="NCBI Taxonomy" id="182220"/>
    <lineage>
        <taxon>Bacteria</taxon>
        <taxon>Bacillati</taxon>
        <taxon>Actinomycetota</taxon>
        <taxon>Actinomycetes</taxon>
        <taxon>Mycobacteriales</taxon>
        <taxon>Mycobacteriaceae</taxon>
        <taxon>Mycolicibacterium</taxon>
    </lineage>
</organism>
<dbReference type="AlphaFoldDB" id="A0A7I9WF77"/>
<dbReference type="RefSeq" id="WP_193488053.1">
    <property type="nucleotide sequence ID" value="NZ_BAAAMC010000028.1"/>
</dbReference>
<protein>
    <recommendedName>
        <fullName evidence="3">DUF2190 domain-containing protein</fullName>
    </recommendedName>
</protein>